<gene>
    <name evidence="2" type="ORF">MELLADRAFT_107266</name>
</gene>
<feature type="compositionally biased region" description="Basic and acidic residues" evidence="1">
    <location>
        <begin position="1"/>
        <end position="12"/>
    </location>
</feature>
<organism evidence="3">
    <name type="scientific">Melampsora larici-populina (strain 98AG31 / pathotype 3-4-7)</name>
    <name type="common">Poplar leaf rust fungus</name>
    <dbReference type="NCBI Taxonomy" id="747676"/>
    <lineage>
        <taxon>Eukaryota</taxon>
        <taxon>Fungi</taxon>
        <taxon>Dikarya</taxon>
        <taxon>Basidiomycota</taxon>
        <taxon>Pucciniomycotina</taxon>
        <taxon>Pucciniomycetes</taxon>
        <taxon>Pucciniales</taxon>
        <taxon>Melampsoraceae</taxon>
        <taxon>Melampsora</taxon>
    </lineage>
</organism>
<dbReference type="HOGENOM" id="CLU_1586857_0_0_1"/>
<dbReference type="KEGG" id="mlr:MELLADRAFT_107266"/>
<evidence type="ECO:0000256" key="1">
    <source>
        <dbReference type="SAM" id="MobiDB-lite"/>
    </source>
</evidence>
<accession>F4RPD7</accession>
<evidence type="ECO:0000313" key="2">
    <source>
        <dbReference type="EMBL" id="EGG05867.1"/>
    </source>
</evidence>
<feature type="compositionally biased region" description="Polar residues" evidence="1">
    <location>
        <begin position="150"/>
        <end position="168"/>
    </location>
</feature>
<sequence length="168" mass="18074">MSNQQQRDHSIDPRASLTSEVVSEVVQYPDPPNPSFPYPPIQPHAFHSNAPPPNHFNHHNNFNQPVYWYPPPPPPGLSYATAPMFPNTSIAGSFSMTPYSQHPHVYPQATEGVSCTPIPPTPAPSTKSSATNTTTTSIPTDTIISPVSTQTTAVNPSATTPATHLPTT</sequence>
<protein>
    <submittedName>
        <fullName evidence="2">Uncharacterized protein</fullName>
    </submittedName>
</protein>
<dbReference type="InParanoid" id="F4RPD7"/>
<name>F4RPD7_MELLP</name>
<proteinExistence type="predicted"/>
<feature type="compositionally biased region" description="Low complexity" evidence="1">
    <location>
        <begin position="124"/>
        <end position="149"/>
    </location>
</feature>
<feature type="compositionally biased region" description="Pro residues" evidence="1">
    <location>
        <begin position="29"/>
        <end position="40"/>
    </location>
</feature>
<dbReference type="VEuPathDB" id="FungiDB:MELLADRAFT_107266"/>
<dbReference type="EMBL" id="GL883111">
    <property type="protein sequence ID" value="EGG05867.1"/>
    <property type="molecule type" value="Genomic_DNA"/>
</dbReference>
<dbReference type="Proteomes" id="UP000001072">
    <property type="component" value="Unassembled WGS sequence"/>
</dbReference>
<keyword evidence="3" id="KW-1185">Reference proteome</keyword>
<feature type="region of interest" description="Disordered" evidence="1">
    <location>
        <begin position="119"/>
        <end position="168"/>
    </location>
</feature>
<dbReference type="AlphaFoldDB" id="F4RPD7"/>
<reference evidence="3" key="1">
    <citation type="journal article" date="2011" name="Proc. Natl. Acad. Sci. U.S.A.">
        <title>Obligate biotrophy features unraveled by the genomic analysis of rust fungi.</title>
        <authorList>
            <person name="Duplessis S."/>
            <person name="Cuomo C.A."/>
            <person name="Lin Y.-C."/>
            <person name="Aerts A."/>
            <person name="Tisserant E."/>
            <person name="Veneault-Fourrey C."/>
            <person name="Joly D.L."/>
            <person name="Hacquard S."/>
            <person name="Amselem J."/>
            <person name="Cantarel B.L."/>
            <person name="Chiu R."/>
            <person name="Coutinho P.M."/>
            <person name="Feau N."/>
            <person name="Field M."/>
            <person name="Frey P."/>
            <person name="Gelhaye E."/>
            <person name="Goldberg J."/>
            <person name="Grabherr M.G."/>
            <person name="Kodira C.D."/>
            <person name="Kohler A."/>
            <person name="Kuees U."/>
            <person name="Lindquist E.A."/>
            <person name="Lucas S.M."/>
            <person name="Mago R."/>
            <person name="Mauceli E."/>
            <person name="Morin E."/>
            <person name="Murat C."/>
            <person name="Pangilinan J.L."/>
            <person name="Park R."/>
            <person name="Pearson M."/>
            <person name="Quesneville H."/>
            <person name="Rouhier N."/>
            <person name="Sakthikumar S."/>
            <person name="Salamov A.A."/>
            <person name="Schmutz J."/>
            <person name="Selles B."/>
            <person name="Shapiro H."/>
            <person name="Tanguay P."/>
            <person name="Tuskan G.A."/>
            <person name="Henrissat B."/>
            <person name="Van de Peer Y."/>
            <person name="Rouze P."/>
            <person name="Ellis J.G."/>
            <person name="Dodds P.N."/>
            <person name="Schein J.E."/>
            <person name="Zhong S."/>
            <person name="Hamelin R.C."/>
            <person name="Grigoriev I.V."/>
            <person name="Szabo L.J."/>
            <person name="Martin F."/>
        </authorList>
    </citation>
    <scope>NUCLEOTIDE SEQUENCE [LARGE SCALE GENOMIC DNA]</scope>
    <source>
        <strain evidence="3">98AG31 / pathotype 3-4-7</strain>
    </source>
</reference>
<feature type="region of interest" description="Disordered" evidence="1">
    <location>
        <begin position="1"/>
        <end position="40"/>
    </location>
</feature>
<evidence type="ECO:0000313" key="3">
    <source>
        <dbReference type="Proteomes" id="UP000001072"/>
    </source>
</evidence>
<dbReference type="GeneID" id="18923116"/>
<dbReference type="RefSeq" id="XP_007410923.1">
    <property type="nucleotide sequence ID" value="XM_007410861.1"/>
</dbReference>